<dbReference type="GO" id="GO:0008972">
    <property type="term" value="F:phosphomethylpyrimidine kinase activity"/>
    <property type="evidence" value="ECO:0007669"/>
    <property type="project" value="InterPro"/>
</dbReference>
<dbReference type="GO" id="GO:0009229">
    <property type="term" value="P:thiamine diphosphate biosynthetic process"/>
    <property type="evidence" value="ECO:0007669"/>
    <property type="project" value="UniProtKB-UniPathway"/>
</dbReference>
<protein>
    <recommendedName>
        <fullName evidence="2">hydroxymethylpyrimidine kinase</fullName>
        <ecNumber evidence="2">2.7.1.49</ecNumber>
    </recommendedName>
</protein>
<accession>A0A2S0P8P0</accession>
<dbReference type="STRING" id="1122240.GCA_000620105_01346"/>
<dbReference type="UniPathway" id="UPA00060">
    <property type="reaction ID" value="UER00138"/>
</dbReference>
<dbReference type="GO" id="GO:0009228">
    <property type="term" value="P:thiamine biosynthetic process"/>
    <property type="evidence" value="ECO:0007669"/>
    <property type="project" value="InterPro"/>
</dbReference>
<dbReference type="InterPro" id="IPR029056">
    <property type="entry name" value="Ribokinase-like"/>
</dbReference>
<evidence type="ECO:0000259" key="3">
    <source>
        <dbReference type="Pfam" id="PF08543"/>
    </source>
</evidence>
<name>A0A2S0P8P0_9NEIS</name>
<dbReference type="GO" id="GO:0005829">
    <property type="term" value="C:cytosol"/>
    <property type="evidence" value="ECO:0007669"/>
    <property type="project" value="TreeGrafter"/>
</dbReference>
<dbReference type="Gene3D" id="3.40.1190.20">
    <property type="match status" value="1"/>
</dbReference>
<dbReference type="CDD" id="cd01169">
    <property type="entry name" value="HMPP_kinase"/>
    <property type="match status" value="1"/>
</dbReference>
<dbReference type="Proteomes" id="UP000244173">
    <property type="component" value="Chromosome"/>
</dbReference>
<evidence type="ECO:0000313" key="4">
    <source>
        <dbReference type="EMBL" id="AVY93738.1"/>
    </source>
</evidence>
<dbReference type="SUPFAM" id="SSF53613">
    <property type="entry name" value="Ribokinase-like"/>
    <property type="match status" value="1"/>
</dbReference>
<proteinExistence type="predicted"/>
<feature type="domain" description="Pyridoxamine kinase/Phosphomethylpyrimidine kinase" evidence="3">
    <location>
        <begin position="35"/>
        <end position="278"/>
    </location>
</feature>
<dbReference type="EC" id="2.7.1.49" evidence="2"/>
<keyword evidence="4" id="KW-0418">Kinase</keyword>
<dbReference type="Pfam" id="PF08543">
    <property type="entry name" value="Phos_pyr_kin"/>
    <property type="match status" value="1"/>
</dbReference>
<dbReference type="GO" id="GO:0008902">
    <property type="term" value="F:hydroxymethylpyrimidine kinase activity"/>
    <property type="evidence" value="ECO:0007669"/>
    <property type="project" value="UniProtKB-EC"/>
</dbReference>
<evidence type="ECO:0000256" key="1">
    <source>
        <dbReference type="ARBA" id="ARBA00004948"/>
    </source>
</evidence>
<dbReference type="PANTHER" id="PTHR20858">
    <property type="entry name" value="PHOSPHOMETHYLPYRIMIDINE KINASE"/>
    <property type="match status" value="1"/>
</dbReference>
<dbReference type="AlphaFoldDB" id="A0A2S0P8P0"/>
<dbReference type="KEGG" id="maer:DAI18_06500"/>
<gene>
    <name evidence="4" type="ORF">DAI18_06500</name>
</gene>
<evidence type="ECO:0000313" key="5">
    <source>
        <dbReference type="Proteomes" id="UP000244173"/>
    </source>
</evidence>
<dbReference type="PANTHER" id="PTHR20858:SF17">
    <property type="entry name" value="HYDROXYMETHYLPYRIMIDINE_PHOSPHOMETHYLPYRIMIDINE KINASE THI20-RELATED"/>
    <property type="match status" value="1"/>
</dbReference>
<organism evidence="4 5">
    <name type="scientific">Microvirgula aerodenitrificans</name>
    <dbReference type="NCBI Taxonomy" id="57480"/>
    <lineage>
        <taxon>Bacteria</taxon>
        <taxon>Pseudomonadati</taxon>
        <taxon>Pseudomonadota</taxon>
        <taxon>Betaproteobacteria</taxon>
        <taxon>Neisseriales</taxon>
        <taxon>Aquaspirillaceae</taxon>
        <taxon>Microvirgula</taxon>
    </lineage>
</organism>
<dbReference type="EMBL" id="CP028519">
    <property type="protein sequence ID" value="AVY93738.1"/>
    <property type="molecule type" value="Genomic_DNA"/>
</dbReference>
<dbReference type="InterPro" id="IPR004399">
    <property type="entry name" value="HMP/HMP-P_kinase_dom"/>
</dbReference>
<reference evidence="4 5" key="1">
    <citation type="submission" date="2018-04" db="EMBL/GenBank/DDBJ databases">
        <title>Denitrifier Microvirgula.</title>
        <authorList>
            <person name="Anderson E."/>
            <person name="Jang J."/>
            <person name="Ishii S."/>
        </authorList>
    </citation>
    <scope>NUCLEOTIDE SEQUENCE [LARGE SCALE GENOMIC DNA]</scope>
    <source>
        <strain evidence="4 5">BE2.4</strain>
    </source>
</reference>
<dbReference type="InterPro" id="IPR013749">
    <property type="entry name" value="PM/HMP-P_kinase-1"/>
</dbReference>
<keyword evidence="4" id="KW-0808">Transferase</keyword>
<sequence length="289" mass="30388">MVSHSYGLRIAIVSTTNRPGTVTHHPVIMTFSAFDPSGLTGITADALTLSAFGCHPVAVPTVQLSADSERQHDAVPADAELINDQARTVLEDMPVSAFVIGMLADAETVSVLAEIVSDYANVPLVLAPAWSGHQEDSEDDLVSACADLLIPQSDILVVSSLLASRFGDGDEGEGDSDNMADAATLGRALSALGAEHTLLTGAQAPTRQIINHLYHKEALLRRDSWPRRAGVVRGANELLAASIAACLAQGMPMTDAVGHAQQYLQQALDHAYRPGMGSLMPGRPPVNQG</sequence>
<keyword evidence="5" id="KW-1185">Reference proteome</keyword>
<comment type="pathway">
    <text evidence="1">Cofactor biosynthesis; thiamine diphosphate biosynthesis.</text>
</comment>
<evidence type="ECO:0000256" key="2">
    <source>
        <dbReference type="ARBA" id="ARBA00012135"/>
    </source>
</evidence>